<dbReference type="PANTHER" id="PTHR31084">
    <property type="entry name" value="ALPHA-L-FUCOSIDASE 2"/>
    <property type="match status" value="1"/>
</dbReference>
<organism evidence="6 7">
    <name type="scientific">Mucilaginibacter ginsenosidivorax</name>
    <dbReference type="NCBI Taxonomy" id="862126"/>
    <lineage>
        <taxon>Bacteria</taxon>
        <taxon>Pseudomonadati</taxon>
        <taxon>Bacteroidota</taxon>
        <taxon>Sphingobacteriia</taxon>
        <taxon>Sphingobacteriales</taxon>
        <taxon>Sphingobacteriaceae</taxon>
        <taxon>Mucilaginibacter</taxon>
    </lineage>
</organism>
<dbReference type="SUPFAM" id="SSF48208">
    <property type="entry name" value="Six-hairpin glycosidases"/>
    <property type="match status" value="1"/>
</dbReference>
<dbReference type="InterPro" id="IPR054363">
    <property type="entry name" value="GH95_cat"/>
</dbReference>
<dbReference type="KEGG" id="mgk:FSB76_28225"/>
<feature type="domain" description="Glycosyl hydrolase family 95 N-terminal" evidence="3">
    <location>
        <begin position="36"/>
        <end position="83"/>
    </location>
</feature>
<name>A0A5B8W9S8_9SPHI</name>
<dbReference type="Proteomes" id="UP000321362">
    <property type="component" value="Chromosome"/>
</dbReference>
<evidence type="ECO:0000256" key="2">
    <source>
        <dbReference type="SAM" id="SignalP"/>
    </source>
</evidence>
<feature type="signal peptide" evidence="2">
    <location>
        <begin position="1"/>
        <end position="23"/>
    </location>
</feature>
<feature type="domain" description="Alpha fucosidase A-like C-terminal" evidence="4">
    <location>
        <begin position="663"/>
        <end position="755"/>
    </location>
</feature>
<dbReference type="PANTHER" id="PTHR31084:SF19">
    <property type="entry name" value="GLYCOSYL HYDROLASE FAMILY 95 N-TERMINAL DOMAIN-CONTAINING PROTEIN"/>
    <property type="match status" value="1"/>
</dbReference>
<evidence type="ECO:0000313" key="6">
    <source>
        <dbReference type="EMBL" id="QEC79652.1"/>
    </source>
</evidence>
<dbReference type="Pfam" id="PF22124">
    <property type="entry name" value="Glyco_hydro_95_cat"/>
    <property type="match status" value="1"/>
</dbReference>
<keyword evidence="7" id="KW-1185">Reference proteome</keyword>
<dbReference type="AlphaFoldDB" id="A0A5B8W9S8"/>
<evidence type="ECO:0000313" key="7">
    <source>
        <dbReference type="Proteomes" id="UP000321362"/>
    </source>
</evidence>
<reference evidence="6 7" key="1">
    <citation type="journal article" date="2013" name="J. Microbiol.">
        <title>Mucilaginibacter ginsenosidivorax sp. nov., with ginsenoside converting activity isolated from sediment.</title>
        <authorList>
            <person name="Kim J.K."/>
            <person name="Choi T.E."/>
            <person name="Liu Q.M."/>
            <person name="Park H.Y."/>
            <person name="Yi T.H."/>
            <person name="Yoon M.H."/>
            <person name="Kim S.C."/>
            <person name="Im W.T."/>
        </authorList>
    </citation>
    <scope>NUCLEOTIDE SEQUENCE [LARGE SCALE GENOMIC DNA]</scope>
    <source>
        <strain evidence="6 7">KHI28</strain>
    </source>
</reference>
<dbReference type="RefSeq" id="WP_147059455.1">
    <property type="nucleotide sequence ID" value="NZ_CP042437.1"/>
</dbReference>
<dbReference type="InterPro" id="IPR008928">
    <property type="entry name" value="6-hairpin_glycosidase_sf"/>
</dbReference>
<evidence type="ECO:0000259" key="5">
    <source>
        <dbReference type="Pfam" id="PF22124"/>
    </source>
</evidence>
<keyword evidence="6" id="KW-0378">Hydrolase</keyword>
<protein>
    <submittedName>
        <fullName evidence="6">Glycoside hydrolase family 95 protein</fullName>
    </submittedName>
</protein>
<dbReference type="Pfam" id="PF14498">
    <property type="entry name" value="Glyco_hyd_65N_2"/>
    <property type="match status" value="2"/>
</dbReference>
<dbReference type="OrthoDB" id="9802600at2"/>
<gene>
    <name evidence="6" type="ORF">FSB76_28225</name>
</gene>
<keyword evidence="2" id="KW-0732">Signal</keyword>
<feature type="chain" id="PRO_5023012164" evidence="2">
    <location>
        <begin position="24"/>
        <end position="760"/>
    </location>
</feature>
<dbReference type="Pfam" id="PF21307">
    <property type="entry name" value="Glyco_hydro_95_C"/>
    <property type="match status" value="1"/>
</dbReference>
<evidence type="ECO:0000259" key="4">
    <source>
        <dbReference type="Pfam" id="PF21307"/>
    </source>
</evidence>
<dbReference type="GO" id="GO:0005975">
    <property type="term" value="P:carbohydrate metabolic process"/>
    <property type="evidence" value="ECO:0007669"/>
    <property type="project" value="InterPro"/>
</dbReference>
<feature type="region of interest" description="Disordered" evidence="1">
    <location>
        <begin position="538"/>
        <end position="557"/>
    </location>
</feature>
<feature type="domain" description="Glycosyl hydrolase family 95 catalytic" evidence="5">
    <location>
        <begin position="263"/>
        <end position="661"/>
    </location>
</feature>
<dbReference type="PIRSF" id="PIRSF007663">
    <property type="entry name" value="UCP007663"/>
    <property type="match status" value="1"/>
</dbReference>
<dbReference type="InterPro" id="IPR016518">
    <property type="entry name" value="Alpha-L-fucosidase"/>
</dbReference>
<evidence type="ECO:0000259" key="3">
    <source>
        <dbReference type="Pfam" id="PF14498"/>
    </source>
</evidence>
<dbReference type="EMBL" id="CP042437">
    <property type="protein sequence ID" value="QEC79652.1"/>
    <property type="molecule type" value="Genomic_DNA"/>
</dbReference>
<dbReference type="GO" id="GO:0004560">
    <property type="term" value="F:alpha-L-fucosidase activity"/>
    <property type="evidence" value="ECO:0007669"/>
    <property type="project" value="InterPro"/>
</dbReference>
<sequence length="760" mass="84438">MIKKLICIAFIVTGGVFVNAANAQNKTNIGVKPPVIWDDKPAKTWMTEAYPMGNGRFGGMVFGGLAQEHIQFNEISLWTGDEDDTGAYQAFGDIFVNFKNKDTTQATPANYRRQLDISKAVQQITYSDNGVAFKREYFCSFPDKVMVLHYAANKKGAYSVIISLKDAHGAKVSGTTKSLEFEGKLNNGLAYKAGIEVKITGGTAVVESDGKGGSQLNISNADGFTLLLSAATDYSNKREQHWRGEAPGVKVKQSLDAASAKTYAQLLNNHISDYSALFGRVAINLGITPPPDAAEPTYKRLINYKKQADPELEALLYQYGRYLLINSSRKGGLPANLQGLWNESNNPPWRSDYHSNINIQMNYWLAEPTNLSECHIPYLDYINSMREVKKVSTQKEYPGVRGWTVKTENGVYGGGSFLWNTPGSAWYAQGIWEHYAFTQDKSYLQTFAYPILKEIVEFWDDHLKRRPDGTLVSPLGWSPEHGPTEDGVTYDQEIVYDLFTNYISAADVLGADKTYRDHVADMRDHLLKPKIGKWGQLQEWETDRDDPKDTHRHSSNLFGLHPGKRISTIKTPELAQAAKVSLLARGDVSTGWSMAWKMNFWARLQDGDHAYKILNNFITLAGGSGVDYNNGGGVYSNLLCAHPPFQIDGNFGYTAGVTEMLLQSQTDEIQLLPALPKAWLNGSVHGLKTRGDFEITDMVWKSGKITRIVVKSLAGGMCSLRSPNKLMAEGKEIPGVMVNNDFKYQFNSVAGKTYIFNAGK</sequence>
<proteinExistence type="predicted"/>
<feature type="domain" description="Glycosyl hydrolase family 95 N-terminal" evidence="3">
    <location>
        <begin position="87"/>
        <end position="236"/>
    </location>
</feature>
<accession>A0A5B8W9S8</accession>
<dbReference type="InterPro" id="IPR012341">
    <property type="entry name" value="6hp_glycosidase-like_sf"/>
</dbReference>
<evidence type="ECO:0000256" key="1">
    <source>
        <dbReference type="SAM" id="MobiDB-lite"/>
    </source>
</evidence>
<dbReference type="InterPro" id="IPR049053">
    <property type="entry name" value="AFCA-like_C"/>
</dbReference>
<dbReference type="Gene3D" id="1.50.10.10">
    <property type="match status" value="1"/>
</dbReference>
<dbReference type="InterPro" id="IPR027414">
    <property type="entry name" value="GH95_N_dom"/>
</dbReference>